<name>A0A5A7QR33_STRAF</name>
<gene>
    <name evidence="4" type="ORF">STAS_24796</name>
</gene>
<dbReference type="Gene3D" id="1.25.40.10">
    <property type="entry name" value="Tetratricopeptide repeat domain"/>
    <property type="match status" value="1"/>
</dbReference>
<dbReference type="EMBL" id="BKCP01008026">
    <property type="protein sequence ID" value="GER47670.1"/>
    <property type="molecule type" value="Genomic_DNA"/>
</dbReference>
<sequence length="434" mass="49285">MATLTFPLFSCPVSNSHTLSRLSHSIVSASRPNSSKNRNHKLLQLPKNRRRTESPPDFRPSLGKPSTERDYDENNDSFLANSDDSEWDPDEIEAISSIFQGRVPQKPNRERPLPLSLPHKTRPLGFPTSKRILTTRLSRPNRQLVSNQVYKKPNFLIGLARDIRSLPPDDDVSKVQRQPHLFPDDRALTSTVRVLARAHELKMPINLDENFVGLASKSVYEAMVKGFVEGGKWKNALSLLLAAAKGKRILDPSLYAKLIMEIGKNPDKRMLVLPLLEELGRRDEFELTQQDCTGIMKVCASFRKFDVVEELYGWFKKSGNVPSVVMYTTIVNCRYLDSKYKEAMAVVWEMEGSDCLLDLPAYWVLIKLFVALGDLSRSARYFSKLKESGFAPTYDIYRCMIGIYMASGRLAKCKEICREAEMAGHNFNELCKGK</sequence>
<dbReference type="Proteomes" id="UP000325081">
    <property type="component" value="Unassembled WGS sequence"/>
</dbReference>
<protein>
    <submittedName>
        <fullName evidence="4">Pentatricopeptide repeat-containing protein</fullName>
    </submittedName>
</protein>
<proteinExistence type="predicted"/>
<evidence type="ECO:0000256" key="3">
    <source>
        <dbReference type="SAM" id="MobiDB-lite"/>
    </source>
</evidence>
<dbReference type="PANTHER" id="PTHR47930:SF2">
    <property type="entry name" value="PENTATRICOPEPTIDE REPEAT PROTEIN (AFU_ORTHOLOGUE AFUA_8G04250)"/>
    <property type="match status" value="1"/>
</dbReference>
<dbReference type="AlphaFoldDB" id="A0A5A7QR33"/>
<evidence type="ECO:0000256" key="2">
    <source>
        <dbReference type="PROSITE-ProRule" id="PRU00708"/>
    </source>
</evidence>
<reference evidence="5" key="1">
    <citation type="journal article" date="2019" name="Curr. Biol.">
        <title>Genome Sequence of Striga asiatica Provides Insight into the Evolution of Plant Parasitism.</title>
        <authorList>
            <person name="Yoshida S."/>
            <person name="Kim S."/>
            <person name="Wafula E.K."/>
            <person name="Tanskanen J."/>
            <person name="Kim Y.M."/>
            <person name="Honaas L."/>
            <person name="Yang Z."/>
            <person name="Spallek T."/>
            <person name="Conn C.E."/>
            <person name="Ichihashi Y."/>
            <person name="Cheong K."/>
            <person name="Cui S."/>
            <person name="Der J.P."/>
            <person name="Gundlach H."/>
            <person name="Jiao Y."/>
            <person name="Hori C."/>
            <person name="Ishida J.K."/>
            <person name="Kasahara H."/>
            <person name="Kiba T."/>
            <person name="Kim M.S."/>
            <person name="Koo N."/>
            <person name="Laohavisit A."/>
            <person name="Lee Y.H."/>
            <person name="Lumba S."/>
            <person name="McCourt P."/>
            <person name="Mortimer J.C."/>
            <person name="Mutuku J.M."/>
            <person name="Nomura T."/>
            <person name="Sasaki-Sekimoto Y."/>
            <person name="Seto Y."/>
            <person name="Wang Y."/>
            <person name="Wakatake T."/>
            <person name="Sakakibara H."/>
            <person name="Demura T."/>
            <person name="Yamaguchi S."/>
            <person name="Yoneyama K."/>
            <person name="Manabe R.I."/>
            <person name="Nelson D.C."/>
            <person name="Schulman A.H."/>
            <person name="Timko M.P."/>
            <person name="dePamphilis C.W."/>
            <person name="Choi D."/>
            <person name="Shirasu K."/>
        </authorList>
    </citation>
    <scope>NUCLEOTIDE SEQUENCE [LARGE SCALE GENOMIC DNA]</scope>
    <source>
        <strain evidence="5">cv. UVA1</strain>
    </source>
</reference>
<feature type="compositionally biased region" description="Polar residues" evidence="3">
    <location>
        <begin position="27"/>
        <end position="36"/>
    </location>
</feature>
<keyword evidence="5" id="KW-1185">Reference proteome</keyword>
<evidence type="ECO:0000256" key="1">
    <source>
        <dbReference type="ARBA" id="ARBA00022737"/>
    </source>
</evidence>
<feature type="region of interest" description="Disordered" evidence="3">
    <location>
        <begin position="27"/>
        <end position="87"/>
    </location>
</feature>
<dbReference type="InterPro" id="IPR002885">
    <property type="entry name" value="PPR_rpt"/>
</dbReference>
<dbReference type="PANTHER" id="PTHR47930">
    <property type="entry name" value="YALI0C12947P"/>
    <property type="match status" value="1"/>
</dbReference>
<comment type="caution">
    <text evidence="4">The sequence shown here is derived from an EMBL/GenBank/DDBJ whole genome shotgun (WGS) entry which is preliminary data.</text>
</comment>
<keyword evidence="1" id="KW-0677">Repeat</keyword>
<dbReference type="InterPro" id="IPR011990">
    <property type="entry name" value="TPR-like_helical_dom_sf"/>
</dbReference>
<evidence type="ECO:0000313" key="5">
    <source>
        <dbReference type="Proteomes" id="UP000325081"/>
    </source>
</evidence>
<dbReference type="PROSITE" id="PS51375">
    <property type="entry name" value="PPR"/>
    <property type="match status" value="1"/>
</dbReference>
<accession>A0A5A7QR33</accession>
<dbReference type="Pfam" id="PF13812">
    <property type="entry name" value="PPR_3"/>
    <property type="match status" value="1"/>
</dbReference>
<feature type="region of interest" description="Disordered" evidence="3">
    <location>
        <begin position="104"/>
        <end position="127"/>
    </location>
</feature>
<organism evidence="4 5">
    <name type="scientific">Striga asiatica</name>
    <name type="common">Asiatic witchweed</name>
    <name type="synonym">Buchnera asiatica</name>
    <dbReference type="NCBI Taxonomy" id="4170"/>
    <lineage>
        <taxon>Eukaryota</taxon>
        <taxon>Viridiplantae</taxon>
        <taxon>Streptophyta</taxon>
        <taxon>Embryophyta</taxon>
        <taxon>Tracheophyta</taxon>
        <taxon>Spermatophyta</taxon>
        <taxon>Magnoliopsida</taxon>
        <taxon>eudicotyledons</taxon>
        <taxon>Gunneridae</taxon>
        <taxon>Pentapetalae</taxon>
        <taxon>asterids</taxon>
        <taxon>lamiids</taxon>
        <taxon>Lamiales</taxon>
        <taxon>Orobanchaceae</taxon>
        <taxon>Buchnereae</taxon>
        <taxon>Striga</taxon>
    </lineage>
</organism>
<dbReference type="OrthoDB" id="778140at2759"/>
<feature type="repeat" description="PPR" evidence="2">
    <location>
        <begin position="358"/>
        <end position="392"/>
    </location>
</feature>
<evidence type="ECO:0000313" key="4">
    <source>
        <dbReference type="EMBL" id="GER47670.1"/>
    </source>
</evidence>